<organism evidence="1 2">
    <name type="scientific">Pseudomonas phage PollyC</name>
    <dbReference type="NCBI Taxonomy" id="2079290"/>
    <lineage>
        <taxon>Viruses</taxon>
        <taxon>Duplodnaviria</taxon>
        <taxon>Heunggongvirae</taxon>
        <taxon>Uroviricota</taxon>
        <taxon>Caudoviricetes</taxon>
        <taxon>Autographivirales</taxon>
        <taxon>Autonotataviridae</taxon>
        <taxon>Pollyceevirus</taxon>
        <taxon>Pollyceevirus pollyC</taxon>
    </lineage>
</organism>
<gene>
    <name evidence="1" type="ORF">PsPhPollyC_gp34</name>
</gene>
<evidence type="ECO:0000313" key="2">
    <source>
        <dbReference type="Proteomes" id="UP000241341"/>
    </source>
</evidence>
<accession>A0A2K9VHT8</accession>
<dbReference type="EMBL" id="MG775261">
    <property type="protein sequence ID" value="AUV61926.1"/>
    <property type="molecule type" value="Genomic_DNA"/>
</dbReference>
<sequence length="72" mass="8348">MSLRKFEKRHSTKWAFGSVNKMSYSPGYYLVIYLRGANGKLIDAHRDANNLRIAKKKMQEALRGQHPLQHSC</sequence>
<proteinExistence type="predicted"/>
<evidence type="ECO:0000313" key="1">
    <source>
        <dbReference type="EMBL" id="AUV61926.1"/>
    </source>
</evidence>
<name>A0A2K9VHT8_9CAUD</name>
<protein>
    <submittedName>
        <fullName evidence="1">Uncharacterized protein</fullName>
    </submittedName>
</protein>
<keyword evidence="2" id="KW-1185">Reference proteome</keyword>
<reference evidence="1 2" key="1">
    <citation type="submission" date="2018-01" db="EMBL/GenBank/DDBJ databases">
        <title>Pseudomonas phages infecting Pseudomonas sp. isolated from Prunus avium.</title>
        <authorList>
            <person name="Colberg O."/>
            <person name="Byth Carstens A."/>
        </authorList>
    </citation>
    <scope>NUCLEOTIDE SEQUENCE [LARGE SCALE GENOMIC DNA]</scope>
</reference>
<dbReference type="Proteomes" id="UP000241341">
    <property type="component" value="Segment"/>
</dbReference>